<dbReference type="Pfam" id="PF24864">
    <property type="entry name" value="DUF7730"/>
    <property type="match status" value="1"/>
</dbReference>
<dbReference type="Proteomes" id="UP001305779">
    <property type="component" value="Unassembled WGS sequence"/>
</dbReference>
<gene>
    <name evidence="2" type="ORF">PRZ48_003799</name>
</gene>
<dbReference type="InterPro" id="IPR056632">
    <property type="entry name" value="DUF7730"/>
</dbReference>
<feature type="domain" description="DUF7730" evidence="1">
    <location>
        <begin position="29"/>
        <end position="161"/>
    </location>
</feature>
<dbReference type="EMBL" id="JAXOVC010000002">
    <property type="protein sequence ID" value="KAK4505834.1"/>
    <property type="molecule type" value="Genomic_DNA"/>
</dbReference>
<evidence type="ECO:0000313" key="2">
    <source>
        <dbReference type="EMBL" id="KAK4505834.1"/>
    </source>
</evidence>
<accession>A0ABR0EW32</accession>
<proteinExistence type="predicted"/>
<sequence length="305" mass="35295">MAPISMRQSKPRGLRRASEATQAIADKNASNSRLLTLPPEIRNRIYYLVLGDSTIHIWTPSAGDKCRHTMCTSEDCDDHKLEMPTNASGGIQRERLADHHCLNAMRIPIPFDFLRTCRQVYEEAALLPYATNSFRIHSTALDQLDQQLSSFQKKSIKTMTVLCGRYNVTIRKRIMRKFRGLQKLTVVVFHHANRLAETHDLKNFSGLPLRDISFIELQENIGEMKTFDHDALRTRLIEAGEKEAVLEVARKARRKEREAEAREQQRIWQDEAIEAALHPVFEDDVDISERTERWMKRSEAREATR</sequence>
<evidence type="ECO:0000313" key="3">
    <source>
        <dbReference type="Proteomes" id="UP001305779"/>
    </source>
</evidence>
<comment type="caution">
    <text evidence="2">The sequence shown here is derived from an EMBL/GenBank/DDBJ whole genome shotgun (WGS) entry which is preliminary data.</text>
</comment>
<dbReference type="PANTHER" id="PTHR38790:SF4">
    <property type="entry name" value="2EXR DOMAIN-CONTAINING PROTEIN"/>
    <property type="match status" value="1"/>
</dbReference>
<keyword evidence="3" id="KW-1185">Reference proteome</keyword>
<evidence type="ECO:0000259" key="1">
    <source>
        <dbReference type="Pfam" id="PF24864"/>
    </source>
</evidence>
<dbReference type="PANTHER" id="PTHR38790">
    <property type="entry name" value="2EXR DOMAIN-CONTAINING PROTEIN-RELATED"/>
    <property type="match status" value="1"/>
</dbReference>
<protein>
    <recommendedName>
        <fullName evidence="1">DUF7730 domain-containing protein</fullName>
    </recommendedName>
</protein>
<organism evidence="2 3">
    <name type="scientific">Zasmidium cellare</name>
    <name type="common">Wine cellar mold</name>
    <name type="synonym">Racodium cellare</name>
    <dbReference type="NCBI Taxonomy" id="395010"/>
    <lineage>
        <taxon>Eukaryota</taxon>
        <taxon>Fungi</taxon>
        <taxon>Dikarya</taxon>
        <taxon>Ascomycota</taxon>
        <taxon>Pezizomycotina</taxon>
        <taxon>Dothideomycetes</taxon>
        <taxon>Dothideomycetidae</taxon>
        <taxon>Mycosphaerellales</taxon>
        <taxon>Mycosphaerellaceae</taxon>
        <taxon>Zasmidium</taxon>
    </lineage>
</organism>
<name>A0ABR0EW32_ZASCE</name>
<reference evidence="2 3" key="1">
    <citation type="journal article" date="2023" name="G3 (Bethesda)">
        <title>A chromosome-level genome assembly of Zasmidium syzygii isolated from banana leaves.</title>
        <authorList>
            <person name="van Westerhoven A.C."/>
            <person name="Mehrabi R."/>
            <person name="Talebi R."/>
            <person name="Steentjes M.B.F."/>
            <person name="Corcolon B."/>
            <person name="Chong P.A."/>
            <person name="Kema G.H.J."/>
            <person name="Seidl M.F."/>
        </authorList>
    </citation>
    <scope>NUCLEOTIDE SEQUENCE [LARGE SCALE GENOMIC DNA]</scope>
    <source>
        <strain evidence="2 3">P124</strain>
    </source>
</reference>